<feature type="chain" id="PRO_5021945971" evidence="1">
    <location>
        <begin position="29"/>
        <end position="86"/>
    </location>
</feature>
<evidence type="ECO:0000256" key="1">
    <source>
        <dbReference type="SAM" id="SignalP"/>
    </source>
</evidence>
<sequence>MASAVKFSFPPFLLPLDLFLAVTSPTHPLPPYSRLPTMQLWLLSKSILLSESPKLLTTTNRIAIITVNSNPANAIVLANSQHGRSP</sequence>
<feature type="signal peptide" evidence="1">
    <location>
        <begin position="1"/>
        <end position="28"/>
    </location>
</feature>
<gene>
    <name evidence="2" type="ORF">WMSIL1_LOCUS14180</name>
</gene>
<dbReference type="EMBL" id="CABIJS010000706">
    <property type="protein sequence ID" value="VUZ56588.1"/>
    <property type="molecule type" value="Genomic_DNA"/>
</dbReference>
<protein>
    <submittedName>
        <fullName evidence="2">Uncharacterized protein</fullName>
    </submittedName>
</protein>
<name>A0A564ZCK1_HYMDI</name>
<proteinExistence type="predicted"/>
<reference evidence="2 3" key="1">
    <citation type="submission" date="2019-07" db="EMBL/GenBank/DDBJ databases">
        <authorList>
            <person name="Jastrzebski P J."/>
            <person name="Paukszto L."/>
            <person name="Jastrzebski P J."/>
        </authorList>
    </citation>
    <scope>NUCLEOTIDE SEQUENCE [LARGE SCALE GENOMIC DNA]</scope>
    <source>
        <strain evidence="2 3">WMS-il1</strain>
    </source>
</reference>
<evidence type="ECO:0000313" key="3">
    <source>
        <dbReference type="Proteomes" id="UP000321570"/>
    </source>
</evidence>
<accession>A0A564ZCK1</accession>
<dbReference type="Proteomes" id="UP000321570">
    <property type="component" value="Unassembled WGS sequence"/>
</dbReference>
<keyword evidence="3" id="KW-1185">Reference proteome</keyword>
<evidence type="ECO:0000313" key="2">
    <source>
        <dbReference type="EMBL" id="VUZ56588.1"/>
    </source>
</evidence>
<organism evidence="2 3">
    <name type="scientific">Hymenolepis diminuta</name>
    <name type="common">Rat tapeworm</name>
    <dbReference type="NCBI Taxonomy" id="6216"/>
    <lineage>
        <taxon>Eukaryota</taxon>
        <taxon>Metazoa</taxon>
        <taxon>Spiralia</taxon>
        <taxon>Lophotrochozoa</taxon>
        <taxon>Platyhelminthes</taxon>
        <taxon>Cestoda</taxon>
        <taxon>Eucestoda</taxon>
        <taxon>Cyclophyllidea</taxon>
        <taxon>Hymenolepididae</taxon>
        <taxon>Hymenolepis</taxon>
    </lineage>
</organism>
<keyword evidence="1" id="KW-0732">Signal</keyword>
<dbReference type="AlphaFoldDB" id="A0A564ZCK1"/>